<name>A0A1X9LQR3_9MICO</name>
<keyword evidence="2" id="KW-0238">DNA-binding</keyword>
<dbReference type="InterPro" id="IPR036388">
    <property type="entry name" value="WH-like_DNA-bd_sf"/>
</dbReference>
<dbReference type="PROSITE" id="PS01117">
    <property type="entry name" value="HTH_MARR_1"/>
    <property type="match status" value="1"/>
</dbReference>
<evidence type="ECO:0000259" key="4">
    <source>
        <dbReference type="PROSITE" id="PS50995"/>
    </source>
</evidence>
<geneLocation type="plasmid" evidence="5">
    <name>unnamed1</name>
</geneLocation>
<dbReference type="KEGG" id="cphy:B5808_19170"/>
<gene>
    <name evidence="5" type="ORF">B5808_19170</name>
</gene>
<evidence type="ECO:0000313" key="6">
    <source>
        <dbReference type="Proteomes" id="UP000192775"/>
    </source>
</evidence>
<organism evidence="5 6">
    <name type="scientific">Cnuibacter physcomitrellae</name>
    <dbReference type="NCBI Taxonomy" id="1619308"/>
    <lineage>
        <taxon>Bacteria</taxon>
        <taxon>Bacillati</taxon>
        <taxon>Actinomycetota</taxon>
        <taxon>Actinomycetes</taxon>
        <taxon>Micrococcales</taxon>
        <taxon>Microbacteriaceae</taxon>
        <taxon>Cnuibacter</taxon>
    </lineage>
</organism>
<evidence type="ECO:0000256" key="3">
    <source>
        <dbReference type="ARBA" id="ARBA00023163"/>
    </source>
</evidence>
<dbReference type="PROSITE" id="PS00717">
    <property type="entry name" value="SIGMA54_1"/>
    <property type="match status" value="1"/>
</dbReference>
<dbReference type="Proteomes" id="UP000192775">
    <property type="component" value="Plasmid unnamed1"/>
</dbReference>
<dbReference type="PANTHER" id="PTHR33164:SF94">
    <property type="entry name" value="TRANSCRIPTIONAL REGULATORY PROTEIN-RELATED"/>
    <property type="match status" value="1"/>
</dbReference>
<accession>A0A1X9LQR3</accession>
<dbReference type="Pfam" id="PF01047">
    <property type="entry name" value="MarR"/>
    <property type="match status" value="1"/>
</dbReference>
<dbReference type="GO" id="GO:0001216">
    <property type="term" value="F:DNA-binding transcription activator activity"/>
    <property type="evidence" value="ECO:0007669"/>
    <property type="project" value="InterPro"/>
</dbReference>
<dbReference type="InterPro" id="IPR039422">
    <property type="entry name" value="MarR/SlyA-like"/>
</dbReference>
<dbReference type="GO" id="GO:0006950">
    <property type="term" value="P:response to stress"/>
    <property type="evidence" value="ECO:0007669"/>
    <property type="project" value="TreeGrafter"/>
</dbReference>
<keyword evidence="6" id="KW-1185">Reference proteome</keyword>
<dbReference type="GO" id="GO:0003677">
    <property type="term" value="F:DNA binding"/>
    <property type="evidence" value="ECO:0007669"/>
    <property type="project" value="UniProtKB-KW"/>
</dbReference>
<protein>
    <recommendedName>
        <fullName evidence="4">HTH marR-type domain-containing protein</fullName>
    </recommendedName>
</protein>
<dbReference type="InterPro" id="IPR000835">
    <property type="entry name" value="HTH_MarR-typ"/>
</dbReference>
<keyword evidence="5" id="KW-0614">Plasmid</keyword>
<dbReference type="InterPro" id="IPR000394">
    <property type="entry name" value="RNA_pol_sigma_54"/>
</dbReference>
<keyword evidence="1" id="KW-0805">Transcription regulation</keyword>
<dbReference type="EMBL" id="CP020716">
    <property type="protein sequence ID" value="ARJ07525.1"/>
    <property type="molecule type" value="Genomic_DNA"/>
</dbReference>
<dbReference type="InterPro" id="IPR036390">
    <property type="entry name" value="WH_DNA-bd_sf"/>
</dbReference>
<sequence length="173" mass="19027">MYSTNCCRTASCWRFAMARHEVNEHTTESTLIASRALLGIVARSMVSALQEVTLPQFRALVILSSAGPLRMGAIAERMGTHPSTLSRTVDRLVHGGWVERVINEDSRRETLILLSPKGRQLVDDVSEQRRAQLREILAELSPEAQDKLADAFDIFASAAGEPNSKDLLILGIG</sequence>
<dbReference type="SMART" id="SM00347">
    <property type="entry name" value="HTH_MARR"/>
    <property type="match status" value="1"/>
</dbReference>
<dbReference type="GO" id="GO:0016987">
    <property type="term" value="F:sigma factor activity"/>
    <property type="evidence" value="ECO:0007669"/>
    <property type="project" value="InterPro"/>
</dbReference>
<dbReference type="PANTHER" id="PTHR33164">
    <property type="entry name" value="TRANSCRIPTIONAL REGULATOR, MARR FAMILY"/>
    <property type="match status" value="1"/>
</dbReference>
<dbReference type="AlphaFoldDB" id="A0A1X9LQR3"/>
<feature type="domain" description="HTH marR-type" evidence="4">
    <location>
        <begin position="23"/>
        <end position="157"/>
    </location>
</feature>
<dbReference type="PROSITE" id="PS50995">
    <property type="entry name" value="HTH_MARR_2"/>
    <property type="match status" value="1"/>
</dbReference>
<evidence type="ECO:0000313" key="5">
    <source>
        <dbReference type="EMBL" id="ARJ07525.1"/>
    </source>
</evidence>
<evidence type="ECO:0000256" key="2">
    <source>
        <dbReference type="ARBA" id="ARBA00023125"/>
    </source>
</evidence>
<evidence type="ECO:0000256" key="1">
    <source>
        <dbReference type="ARBA" id="ARBA00023015"/>
    </source>
</evidence>
<dbReference type="InterPro" id="IPR023187">
    <property type="entry name" value="Tscrpt_reg_MarR-type_CS"/>
</dbReference>
<keyword evidence="3" id="KW-0804">Transcription</keyword>
<reference evidence="5 6" key="1">
    <citation type="submission" date="2017-04" db="EMBL/GenBank/DDBJ databases">
        <authorList>
            <person name="Afonso C.L."/>
            <person name="Miller P.J."/>
            <person name="Scott M.A."/>
            <person name="Spackman E."/>
            <person name="Goraichik I."/>
            <person name="Dimitrov K.M."/>
            <person name="Suarez D.L."/>
            <person name="Swayne D.E."/>
        </authorList>
    </citation>
    <scope>NUCLEOTIDE SEQUENCE [LARGE SCALE GENOMIC DNA]</scope>
    <source>
        <strain evidence="6">XA(T)</strain>
        <plasmid evidence="6">Plasmid unnamed1</plasmid>
    </source>
</reference>
<dbReference type="Gene3D" id="1.10.10.10">
    <property type="entry name" value="Winged helix-like DNA-binding domain superfamily/Winged helix DNA-binding domain"/>
    <property type="match status" value="1"/>
</dbReference>
<proteinExistence type="predicted"/>
<dbReference type="SUPFAM" id="SSF46785">
    <property type="entry name" value="Winged helix' DNA-binding domain"/>
    <property type="match status" value="1"/>
</dbReference>